<gene>
    <name evidence="4" type="ORF">STAS_15473</name>
</gene>
<dbReference type="InterPro" id="IPR013121">
    <property type="entry name" value="Fe_red_NAD-bd_6"/>
</dbReference>
<evidence type="ECO:0000259" key="3">
    <source>
        <dbReference type="Pfam" id="PF08030"/>
    </source>
</evidence>
<feature type="transmembrane region" description="Helical" evidence="2">
    <location>
        <begin position="118"/>
        <end position="135"/>
    </location>
</feature>
<dbReference type="GO" id="GO:0005886">
    <property type="term" value="C:plasma membrane"/>
    <property type="evidence" value="ECO:0007669"/>
    <property type="project" value="TreeGrafter"/>
</dbReference>
<sequence>MDEKSSQKAPLLSRKADDVTTYPKKKPFLLSSAKWALRVLMWAVFIAWMASTFLYPSDSFNTSYLKLARFTEGTLFGIAGTIFLTYSAPVILIAFLATAYLALRGKEDFHVNKNSNYARFRLWTFPVLVDGPFGVVSAAELFWIFIVTAYLLWAFVAFTVKNREILSLFQLPTKEWRYENLILVAGGIGISPFLAILSDVLHRINDGKPCRPKNILIIWAIKTEDELPLLNTVDMNSICPTFSQMLNLEIQTYVTRQSEPTLEQGKAIEPVSSTVFPANKKNGMSVLVGTGNIIWSGMYVIVSTLGLGINVALLNVFYVNPYGVEYLWYKGLLFIACMVVSVLVFGGLVIVLWHLWEKRTSDYDFEETTENGFVQPNEPKMEKSSNGKEQCVTTIRYGIFESMSDRLGNADIGVILCGPPALQTSVAKECRKQNLRRRGNQAMFHFNSHSFDLTNGIPQATSNKNNLFPQNQVKQLQEKTQLRLPGSRRRRRCREHWRHSRKDGILVNSNTRLPRKGHEGRHKARIASQRGLRVIVVSSNILEPIMPVGPRHHGPHQGVWVGLLRVSPPPPPFAVVPYLILRNRGPPVVHVLRIMVPEPHHIAHLPRILTQDVLHLRREVGPTVPSGSVGGFHVVAEHRGQEGRVHHVLKRLRGPVIQLDHATCQVIHDDDSKLIVPTQYPVKRASPESTSMPSKTWSCSKLKIGRVTRSIIQPSCTPNKLVPITRRIIKHGRLIAHTVPSTLFPGKFKEGLGTMDKLL</sequence>
<accession>A0A5A7Q1M6</accession>
<evidence type="ECO:0000313" key="5">
    <source>
        <dbReference type="Proteomes" id="UP000325081"/>
    </source>
</evidence>
<feature type="transmembrane region" description="Helical" evidence="2">
    <location>
        <begin position="35"/>
        <end position="55"/>
    </location>
</feature>
<dbReference type="OrthoDB" id="167398at2759"/>
<feature type="domain" description="Ferric reductase NAD binding" evidence="3">
    <location>
        <begin position="178"/>
        <end position="263"/>
    </location>
</feature>
<dbReference type="PANTHER" id="PTHR11972:SF69">
    <property type="entry name" value="FERRIC REDUCTION OXIDASE 6-RELATED"/>
    <property type="match status" value="1"/>
</dbReference>
<protein>
    <submittedName>
        <fullName evidence="4">Ferric reduction oxidase 6</fullName>
    </submittedName>
</protein>
<feature type="transmembrane region" description="Helical" evidence="2">
    <location>
        <begin position="75"/>
        <end position="97"/>
    </location>
</feature>
<name>A0A5A7Q1M6_STRAF</name>
<reference evidence="5" key="1">
    <citation type="journal article" date="2019" name="Curr. Biol.">
        <title>Genome Sequence of Striga asiatica Provides Insight into the Evolution of Plant Parasitism.</title>
        <authorList>
            <person name="Yoshida S."/>
            <person name="Kim S."/>
            <person name="Wafula E.K."/>
            <person name="Tanskanen J."/>
            <person name="Kim Y.M."/>
            <person name="Honaas L."/>
            <person name="Yang Z."/>
            <person name="Spallek T."/>
            <person name="Conn C.E."/>
            <person name="Ichihashi Y."/>
            <person name="Cheong K."/>
            <person name="Cui S."/>
            <person name="Der J.P."/>
            <person name="Gundlach H."/>
            <person name="Jiao Y."/>
            <person name="Hori C."/>
            <person name="Ishida J.K."/>
            <person name="Kasahara H."/>
            <person name="Kiba T."/>
            <person name="Kim M.S."/>
            <person name="Koo N."/>
            <person name="Laohavisit A."/>
            <person name="Lee Y.H."/>
            <person name="Lumba S."/>
            <person name="McCourt P."/>
            <person name="Mortimer J.C."/>
            <person name="Mutuku J.M."/>
            <person name="Nomura T."/>
            <person name="Sasaki-Sekimoto Y."/>
            <person name="Seto Y."/>
            <person name="Wang Y."/>
            <person name="Wakatake T."/>
            <person name="Sakakibara H."/>
            <person name="Demura T."/>
            <person name="Yamaguchi S."/>
            <person name="Yoneyama K."/>
            <person name="Manabe R.I."/>
            <person name="Nelson D.C."/>
            <person name="Schulman A.H."/>
            <person name="Timko M.P."/>
            <person name="dePamphilis C.W."/>
            <person name="Choi D."/>
            <person name="Shirasu K."/>
        </authorList>
    </citation>
    <scope>NUCLEOTIDE SEQUENCE [LARGE SCALE GENOMIC DNA]</scope>
    <source>
        <strain evidence="5">cv. UVA1</strain>
    </source>
</reference>
<feature type="transmembrane region" description="Helical" evidence="2">
    <location>
        <begin position="331"/>
        <end position="356"/>
    </location>
</feature>
<keyword evidence="2" id="KW-0812">Transmembrane</keyword>
<proteinExistence type="predicted"/>
<dbReference type="InterPro" id="IPR050369">
    <property type="entry name" value="RBOH/FRE"/>
</dbReference>
<evidence type="ECO:0000256" key="2">
    <source>
        <dbReference type="SAM" id="Phobius"/>
    </source>
</evidence>
<dbReference type="AlphaFoldDB" id="A0A5A7Q1M6"/>
<feature type="transmembrane region" description="Helical" evidence="2">
    <location>
        <begin position="141"/>
        <end position="160"/>
    </location>
</feature>
<keyword evidence="5" id="KW-1185">Reference proteome</keyword>
<dbReference type="SUPFAM" id="SSF52343">
    <property type="entry name" value="Ferredoxin reductase-like, C-terminal NADP-linked domain"/>
    <property type="match status" value="1"/>
</dbReference>
<comment type="caution">
    <text evidence="4">The sequence shown here is derived from an EMBL/GenBank/DDBJ whole genome shotgun (WGS) entry which is preliminary data.</text>
</comment>
<dbReference type="InterPro" id="IPR039261">
    <property type="entry name" value="FNR_nucleotide-bd"/>
</dbReference>
<dbReference type="Proteomes" id="UP000325081">
    <property type="component" value="Unassembled WGS sequence"/>
</dbReference>
<dbReference type="EMBL" id="BKCP01005561">
    <property type="protein sequence ID" value="GER38924.1"/>
    <property type="molecule type" value="Genomic_DNA"/>
</dbReference>
<feature type="transmembrane region" description="Helical" evidence="2">
    <location>
        <begin position="181"/>
        <end position="198"/>
    </location>
</feature>
<dbReference type="GO" id="GO:0000293">
    <property type="term" value="F:ferric-chelate reductase activity"/>
    <property type="evidence" value="ECO:0007669"/>
    <property type="project" value="TreeGrafter"/>
</dbReference>
<keyword evidence="1" id="KW-0560">Oxidoreductase</keyword>
<dbReference type="PANTHER" id="PTHR11972">
    <property type="entry name" value="NADPH OXIDASE"/>
    <property type="match status" value="1"/>
</dbReference>
<evidence type="ECO:0000256" key="1">
    <source>
        <dbReference type="ARBA" id="ARBA00023002"/>
    </source>
</evidence>
<dbReference type="Gene3D" id="3.40.50.80">
    <property type="entry name" value="Nucleotide-binding domain of ferredoxin-NADP reductase (FNR) module"/>
    <property type="match status" value="2"/>
</dbReference>
<evidence type="ECO:0000313" key="4">
    <source>
        <dbReference type="EMBL" id="GER38924.1"/>
    </source>
</evidence>
<dbReference type="Pfam" id="PF08030">
    <property type="entry name" value="NAD_binding_6"/>
    <property type="match status" value="1"/>
</dbReference>
<organism evidence="4 5">
    <name type="scientific">Striga asiatica</name>
    <name type="common">Asiatic witchweed</name>
    <name type="synonym">Buchnera asiatica</name>
    <dbReference type="NCBI Taxonomy" id="4170"/>
    <lineage>
        <taxon>Eukaryota</taxon>
        <taxon>Viridiplantae</taxon>
        <taxon>Streptophyta</taxon>
        <taxon>Embryophyta</taxon>
        <taxon>Tracheophyta</taxon>
        <taxon>Spermatophyta</taxon>
        <taxon>Magnoliopsida</taxon>
        <taxon>eudicotyledons</taxon>
        <taxon>Gunneridae</taxon>
        <taxon>Pentapetalae</taxon>
        <taxon>asterids</taxon>
        <taxon>lamiids</taxon>
        <taxon>Lamiales</taxon>
        <taxon>Orobanchaceae</taxon>
        <taxon>Buchnereae</taxon>
        <taxon>Striga</taxon>
    </lineage>
</organism>
<keyword evidence="2" id="KW-0472">Membrane</keyword>
<feature type="transmembrane region" description="Helical" evidence="2">
    <location>
        <begin position="293"/>
        <end position="319"/>
    </location>
</feature>
<keyword evidence="2" id="KW-1133">Transmembrane helix</keyword>